<comment type="caution">
    <text evidence="1">The sequence shown here is derived from an EMBL/GenBank/DDBJ whole genome shotgun (WGS) entry which is preliminary data.</text>
</comment>
<gene>
    <name evidence="1" type="ORF">AAFF_G00240420</name>
</gene>
<name>A0AAD7SUM6_9TELE</name>
<proteinExistence type="predicted"/>
<organism evidence="1 2">
    <name type="scientific">Aldrovandia affinis</name>
    <dbReference type="NCBI Taxonomy" id="143900"/>
    <lineage>
        <taxon>Eukaryota</taxon>
        <taxon>Metazoa</taxon>
        <taxon>Chordata</taxon>
        <taxon>Craniata</taxon>
        <taxon>Vertebrata</taxon>
        <taxon>Euteleostomi</taxon>
        <taxon>Actinopterygii</taxon>
        <taxon>Neopterygii</taxon>
        <taxon>Teleostei</taxon>
        <taxon>Notacanthiformes</taxon>
        <taxon>Halosauridae</taxon>
        <taxon>Aldrovandia</taxon>
    </lineage>
</organism>
<keyword evidence="2" id="KW-1185">Reference proteome</keyword>
<accession>A0AAD7SUM6</accession>
<reference evidence="1" key="1">
    <citation type="journal article" date="2023" name="Science">
        <title>Genome structures resolve the early diversification of teleost fishes.</title>
        <authorList>
            <person name="Parey E."/>
            <person name="Louis A."/>
            <person name="Montfort J."/>
            <person name="Bouchez O."/>
            <person name="Roques C."/>
            <person name="Iampietro C."/>
            <person name="Lluch J."/>
            <person name="Castinel A."/>
            <person name="Donnadieu C."/>
            <person name="Desvignes T."/>
            <person name="Floi Bucao C."/>
            <person name="Jouanno E."/>
            <person name="Wen M."/>
            <person name="Mejri S."/>
            <person name="Dirks R."/>
            <person name="Jansen H."/>
            <person name="Henkel C."/>
            <person name="Chen W.J."/>
            <person name="Zahm M."/>
            <person name="Cabau C."/>
            <person name="Klopp C."/>
            <person name="Thompson A.W."/>
            <person name="Robinson-Rechavi M."/>
            <person name="Braasch I."/>
            <person name="Lecointre G."/>
            <person name="Bobe J."/>
            <person name="Postlethwait J.H."/>
            <person name="Berthelot C."/>
            <person name="Roest Crollius H."/>
            <person name="Guiguen Y."/>
        </authorList>
    </citation>
    <scope>NUCLEOTIDE SEQUENCE</scope>
    <source>
        <strain evidence="1">NC1722</strain>
    </source>
</reference>
<sequence>MRRDKAACLREAEGPLSVPVFVLRMSLAQTGGWRVVTELSSLIYASRLQKHMAALLQVDDQEPVHVLAPAPFIRTAWRRRPAIT</sequence>
<dbReference type="AlphaFoldDB" id="A0AAD7SUM6"/>
<dbReference type="Proteomes" id="UP001221898">
    <property type="component" value="Unassembled WGS sequence"/>
</dbReference>
<evidence type="ECO:0000313" key="1">
    <source>
        <dbReference type="EMBL" id="KAJ8409021.1"/>
    </source>
</evidence>
<protein>
    <submittedName>
        <fullName evidence="1">Uncharacterized protein</fullName>
    </submittedName>
</protein>
<evidence type="ECO:0000313" key="2">
    <source>
        <dbReference type="Proteomes" id="UP001221898"/>
    </source>
</evidence>
<dbReference type="EMBL" id="JAINUG010000032">
    <property type="protein sequence ID" value="KAJ8409021.1"/>
    <property type="molecule type" value="Genomic_DNA"/>
</dbReference>